<sequence length="133" mass="13901">MPASSNSKPGFLRAAPAISRPGRCRIAEARDAVFAFTYHQNPPVPAALGKVTYFSLQADAVLFAGTDYFCICLGISLEPANITSAKGVAVPAQLHRQGNVWASCVHLYWGEDAGFIRHLIAGGGGGSATTIAP</sequence>
<name>A0ABQ1ZUM6_9BACT</name>
<protein>
    <recommendedName>
        <fullName evidence="3">CobB/CobQ-like glutamine amidotransferase domain-containing protein</fullName>
    </recommendedName>
</protein>
<accession>A0ABQ1ZUM6</accession>
<proteinExistence type="predicted"/>
<gene>
    <name evidence="1" type="ORF">GCM10011495_03930</name>
</gene>
<reference evidence="2" key="1">
    <citation type="journal article" date="2019" name="Int. J. Syst. Evol. Microbiol.">
        <title>The Global Catalogue of Microorganisms (GCM) 10K type strain sequencing project: providing services to taxonomists for standard genome sequencing and annotation.</title>
        <authorList>
            <consortium name="The Broad Institute Genomics Platform"/>
            <consortium name="The Broad Institute Genome Sequencing Center for Infectious Disease"/>
            <person name="Wu L."/>
            <person name="Ma J."/>
        </authorList>
    </citation>
    <scope>NUCLEOTIDE SEQUENCE [LARGE SCALE GENOMIC DNA]</scope>
    <source>
        <strain evidence="2">CGMCC 1.14966</strain>
    </source>
</reference>
<dbReference type="Proteomes" id="UP000637774">
    <property type="component" value="Unassembled WGS sequence"/>
</dbReference>
<evidence type="ECO:0000313" key="1">
    <source>
        <dbReference type="EMBL" id="GGH79743.1"/>
    </source>
</evidence>
<dbReference type="EMBL" id="BMGY01000002">
    <property type="protein sequence ID" value="GGH79743.1"/>
    <property type="molecule type" value="Genomic_DNA"/>
</dbReference>
<evidence type="ECO:0000313" key="2">
    <source>
        <dbReference type="Proteomes" id="UP000637774"/>
    </source>
</evidence>
<evidence type="ECO:0008006" key="3">
    <source>
        <dbReference type="Google" id="ProtNLM"/>
    </source>
</evidence>
<dbReference type="RefSeq" id="WP_188560325.1">
    <property type="nucleotide sequence ID" value="NZ_BMGY01000002.1"/>
</dbReference>
<organism evidence="1 2">
    <name type="scientific">Hymenobacter frigidus</name>
    <dbReference type="NCBI Taxonomy" id="1524095"/>
    <lineage>
        <taxon>Bacteria</taxon>
        <taxon>Pseudomonadati</taxon>
        <taxon>Bacteroidota</taxon>
        <taxon>Cytophagia</taxon>
        <taxon>Cytophagales</taxon>
        <taxon>Hymenobacteraceae</taxon>
        <taxon>Hymenobacter</taxon>
    </lineage>
</organism>
<comment type="caution">
    <text evidence="1">The sequence shown here is derived from an EMBL/GenBank/DDBJ whole genome shotgun (WGS) entry which is preliminary data.</text>
</comment>
<keyword evidence="2" id="KW-1185">Reference proteome</keyword>